<gene>
    <name evidence="1" type="primary">Cnig_chr_X.g24606</name>
    <name evidence="1" type="ORF">B9Z55_024606</name>
</gene>
<evidence type="ECO:0000313" key="2">
    <source>
        <dbReference type="Proteomes" id="UP000230233"/>
    </source>
</evidence>
<organism evidence="1 2">
    <name type="scientific">Caenorhabditis nigoni</name>
    <dbReference type="NCBI Taxonomy" id="1611254"/>
    <lineage>
        <taxon>Eukaryota</taxon>
        <taxon>Metazoa</taxon>
        <taxon>Ecdysozoa</taxon>
        <taxon>Nematoda</taxon>
        <taxon>Chromadorea</taxon>
        <taxon>Rhabditida</taxon>
        <taxon>Rhabditina</taxon>
        <taxon>Rhabditomorpha</taxon>
        <taxon>Rhabditoidea</taxon>
        <taxon>Rhabditidae</taxon>
        <taxon>Peloderinae</taxon>
        <taxon>Caenorhabditis</taxon>
    </lineage>
</organism>
<keyword evidence="2" id="KW-1185">Reference proteome</keyword>
<sequence length="92" mass="10242">MASSCHSHFLMTNKEWKMCGSLLLRCIRITCVKMQNNKIASGFRPTGNYKNILPTRGITVSEAFPTALTSTSLPSKMNSFSNCSSLHKSRKI</sequence>
<proteinExistence type="predicted"/>
<name>A0A2G5SVB4_9PELO</name>
<protein>
    <submittedName>
        <fullName evidence="1">Uncharacterized protein</fullName>
    </submittedName>
</protein>
<comment type="caution">
    <text evidence="1">The sequence shown here is derived from an EMBL/GenBank/DDBJ whole genome shotgun (WGS) entry which is preliminary data.</text>
</comment>
<dbReference type="Proteomes" id="UP000230233">
    <property type="component" value="Chromosome X"/>
</dbReference>
<accession>A0A2G5SVB4</accession>
<dbReference type="AlphaFoldDB" id="A0A2G5SVB4"/>
<reference evidence="2" key="1">
    <citation type="submission" date="2017-10" db="EMBL/GenBank/DDBJ databases">
        <title>Rapid genome shrinkage in a self-fertile nematode reveals novel sperm competition proteins.</title>
        <authorList>
            <person name="Yin D."/>
            <person name="Schwarz E.M."/>
            <person name="Thomas C.G."/>
            <person name="Felde R.L."/>
            <person name="Korf I.F."/>
            <person name="Cutter A.D."/>
            <person name="Schartner C.M."/>
            <person name="Ralston E.J."/>
            <person name="Meyer B.J."/>
            <person name="Haag E.S."/>
        </authorList>
    </citation>
    <scope>NUCLEOTIDE SEQUENCE [LARGE SCALE GENOMIC DNA]</scope>
    <source>
        <strain evidence="2">JU1422</strain>
    </source>
</reference>
<evidence type="ECO:0000313" key="1">
    <source>
        <dbReference type="EMBL" id="PIC18859.1"/>
    </source>
</evidence>
<dbReference type="EMBL" id="PDUG01000006">
    <property type="protein sequence ID" value="PIC18859.1"/>
    <property type="molecule type" value="Genomic_DNA"/>
</dbReference>